<dbReference type="Gene3D" id="3.40.50.1010">
    <property type="entry name" value="5'-nuclease"/>
    <property type="match status" value="1"/>
</dbReference>
<dbReference type="CDD" id="cd09873">
    <property type="entry name" value="PIN_Pae0151-like"/>
    <property type="match status" value="1"/>
</dbReference>
<organism evidence="8 9">
    <name type="scientific">Rubrobacter marinus</name>
    <dbReference type="NCBI Taxonomy" id="2653852"/>
    <lineage>
        <taxon>Bacteria</taxon>
        <taxon>Bacillati</taxon>
        <taxon>Actinomycetota</taxon>
        <taxon>Rubrobacteria</taxon>
        <taxon>Rubrobacterales</taxon>
        <taxon>Rubrobacteraceae</taxon>
        <taxon>Rubrobacter</taxon>
    </lineage>
</organism>
<evidence type="ECO:0000256" key="1">
    <source>
        <dbReference type="ARBA" id="ARBA00022649"/>
    </source>
</evidence>
<dbReference type="PANTHER" id="PTHR35901:SF1">
    <property type="entry name" value="EXONUCLEASE VAPC9"/>
    <property type="match status" value="1"/>
</dbReference>
<dbReference type="InterPro" id="IPR029060">
    <property type="entry name" value="PIN-like_dom_sf"/>
</dbReference>
<comment type="similarity">
    <text evidence="6">Belongs to the PINc/VapC protein family.</text>
</comment>
<protein>
    <recommendedName>
        <fullName evidence="6">Ribonuclease VapC</fullName>
        <shortName evidence="6">RNase VapC</shortName>
        <ecNumber evidence="6">3.1.-.-</ecNumber>
    </recommendedName>
    <alternativeName>
        <fullName evidence="6">Toxin VapC</fullName>
    </alternativeName>
</protein>
<dbReference type="GO" id="GO:0000287">
    <property type="term" value="F:magnesium ion binding"/>
    <property type="evidence" value="ECO:0007669"/>
    <property type="project" value="UniProtKB-UniRule"/>
</dbReference>
<dbReference type="RefSeq" id="WP_166396305.1">
    <property type="nucleotide sequence ID" value="NZ_CP045121.1"/>
</dbReference>
<evidence type="ECO:0000256" key="6">
    <source>
        <dbReference type="HAMAP-Rule" id="MF_00265"/>
    </source>
</evidence>
<dbReference type="PANTHER" id="PTHR35901">
    <property type="entry name" value="RIBONUCLEASE VAPC3"/>
    <property type="match status" value="1"/>
</dbReference>
<evidence type="ECO:0000256" key="2">
    <source>
        <dbReference type="ARBA" id="ARBA00022722"/>
    </source>
</evidence>
<dbReference type="EC" id="3.1.-.-" evidence="6"/>
<dbReference type="HAMAP" id="MF_00265">
    <property type="entry name" value="VapC_Nob1"/>
    <property type="match status" value="1"/>
</dbReference>
<dbReference type="InterPro" id="IPR022907">
    <property type="entry name" value="VapC_family"/>
</dbReference>
<comment type="function">
    <text evidence="6">Toxic component of a toxin-antitoxin (TA) system. An RNase.</text>
</comment>
<keyword evidence="2 6" id="KW-0540">Nuclease</keyword>
<reference evidence="8 9" key="1">
    <citation type="submission" date="2019-10" db="EMBL/GenBank/DDBJ databases">
        <title>Rubrobacter sp nov SCSIO 52915 isolated from a deep-sea sediment in the South China Sea.</title>
        <authorList>
            <person name="Chen R.W."/>
        </authorList>
    </citation>
    <scope>NUCLEOTIDE SEQUENCE [LARGE SCALE GENOMIC DNA]</scope>
    <source>
        <strain evidence="8 9">SCSIO 52915</strain>
    </source>
</reference>
<accession>A0A6G8PWQ2</accession>
<dbReference type="Proteomes" id="UP000502706">
    <property type="component" value="Chromosome"/>
</dbReference>
<feature type="binding site" evidence="6">
    <location>
        <position position="96"/>
    </location>
    <ligand>
        <name>Mg(2+)</name>
        <dbReference type="ChEBI" id="CHEBI:18420"/>
    </ligand>
</feature>
<name>A0A6G8PWQ2_9ACTN</name>
<evidence type="ECO:0000256" key="5">
    <source>
        <dbReference type="ARBA" id="ARBA00022842"/>
    </source>
</evidence>
<dbReference type="GO" id="GO:0004540">
    <property type="term" value="F:RNA nuclease activity"/>
    <property type="evidence" value="ECO:0007669"/>
    <property type="project" value="InterPro"/>
</dbReference>
<dbReference type="InterPro" id="IPR002716">
    <property type="entry name" value="PIN_dom"/>
</dbReference>
<dbReference type="EMBL" id="CP045121">
    <property type="protein sequence ID" value="QIN78628.1"/>
    <property type="molecule type" value="Genomic_DNA"/>
</dbReference>
<keyword evidence="1 6" id="KW-1277">Toxin-antitoxin system</keyword>
<dbReference type="GO" id="GO:0090729">
    <property type="term" value="F:toxin activity"/>
    <property type="evidence" value="ECO:0007669"/>
    <property type="project" value="UniProtKB-KW"/>
</dbReference>
<sequence>MIVLDASAVLAWLLRLEPAAAISRRFQAPGESLHAPHLLNVEVLHGLRRHALRGKMSRTRGDEALEDLLDVDVSLYPHAPLAGRVWELRENLTAYDAAYVALAEALDAPLITTDGRLARAPGHSATVELFG</sequence>
<comment type="cofactor">
    <cofactor evidence="6">
        <name>Mg(2+)</name>
        <dbReference type="ChEBI" id="CHEBI:18420"/>
    </cofactor>
</comment>
<proteinExistence type="inferred from homology"/>
<dbReference type="KEGG" id="rmar:GBA65_08960"/>
<evidence type="ECO:0000256" key="3">
    <source>
        <dbReference type="ARBA" id="ARBA00022723"/>
    </source>
</evidence>
<dbReference type="GO" id="GO:0016787">
    <property type="term" value="F:hydrolase activity"/>
    <property type="evidence" value="ECO:0007669"/>
    <property type="project" value="UniProtKB-KW"/>
</dbReference>
<dbReference type="InterPro" id="IPR051619">
    <property type="entry name" value="TypeII_TA_RNase_PINc/VapC"/>
</dbReference>
<keyword evidence="5 6" id="KW-0460">Magnesium</keyword>
<evidence type="ECO:0000313" key="8">
    <source>
        <dbReference type="EMBL" id="QIN78628.1"/>
    </source>
</evidence>
<gene>
    <name evidence="6" type="primary">vapC</name>
    <name evidence="8" type="ORF">GBA65_08960</name>
</gene>
<evidence type="ECO:0000256" key="4">
    <source>
        <dbReference type="ARBA" id="ARBA00022801"/>
    </source>
</evidence>
<evidence type="ECO:0000259" key="7">
    <source>
        <dbReference type="Pfam" id="PF01850"/>
    </source>
</evidence>
<feature type="domain" description="PIN" evidence="7">
    <location>
        <begin position="2"/>
        <end position="121"/>
    </location>
</feature>
<keyword evidence="3 6" id="KW-0479">Metal-binding</keyword>
<keyword evidence="9" id="KW-1185">Reference proteome</keyword>
<dbReference type="Pfam" id="PF01850">
    <property type="entry name" value="PIN"/>
    <property type="match status" value="1"/>
</dbReference>
<evidence type="ECO:0000313" key="9">
    <source>
        <dbReference type="Proteomes" id="UP000502706"/>
    </source>
</evidence>
<dbReference type="AlphaFoldDB" id="A0A6G8PWQ2"/>
<keyword evidence="6" id="KW-0800">Toxin</keyword>
<dbReference type="InterPro" id="IPR044153">
    <property type="entry name" value="PIN_Pae0151-like"/>
</dbReference>
<feature type="binding site" evidence="6">
    <location>
        <position position="5"/>
    </location>
    <ligand>
        <name>Mg(2+)</name>
        <dbReference type="ChEBI" id="CHEBI:18420"/>
    </ligand>
</feature>
<dbReference type="SUPFAM" id="SSF88723">
    <property type="entry name" value="PIN domain-like"/>
    <property type="match status" value="1"/>
</dbReference>
<keyword evidence="4 6" id="KW-0378">Hydrolase</keyword>